<name>A0A379YE67_9GAMM</name>
<gene>
    <name evidence="2" type="ORF">NCTC11544_00338</name>
</gene>
<feature type="domain" description="DUF4224" evidence="1">
    <location>
        <begin position="8"/>
        <end position="51"/>
    </location>
</feature>
<evidence type="ECO:0000313" key="3">
    <source>
        <dbReference type="Proteomes" id="UP000255529"/>
    </source>
</evidence>
<dbReference type="RefSeq" id="WP_115182789.1">
    <property type="nucleotide sequence ID" value="NZ_CAMKUF010000002.1"/>
</dbReference>
<sequence length="75" mass="8519">MSDKENSFLTREEVARMTGYKMPSKQRAALDKCGILYVTDKDGYPSITWYSLNNPLSVRNAAISRNNNEPNFDAI</sequence>
<organism evidence="2 3">
    <name type="scientific">Serratia quinivorans</name>
    <dbReference type="NCBI Taxonomy" id="137545"/>
    <lineage>
        <taxon>Bacteria</taxon>
        <taxon>Pseudomonadati</taxon>
        <taxon>Pseudomonadota</taxon>
        <taxon>Gammaproteobacteria</taxon>
        <taxon>Enterobacterales</taxon>
        <taxon>Yersiniaceae</taxon>
        <taxon>Serratia</taxon>
    </lineage>
</organism>
<dbReference type="AlphaFoldDB" id="A0A379YE67"/>
<proteinExistence type="predicted"/>
<dbReference type="InterPro" id="IPR025319">
    <property type="entry name" value="DUF4224"/>
</dbReference>
<reference evidence="2 3" key="1">
    <citation type="submission" date="2018-06" db="EMBL/GenBank/DDBJ databases">
        <authorList>
            <consortium name="Pathogen Informatics"/>
            <person name="Doyle S."/>
        </authorList>
    </citation>
    <scope>NUCLEOTIDE SEQUENCE [LARGE SCALE GENOMIC DNA]</scope>
    <source>
        <strain evidence="2 3">NCTC11544</strain>
    </source>
</reference>
<protein>
    <recommendedName>
        <fullName evidence="1">DUF4224 domain-containing protein</fullName>
    </recommendedName>
</protein>
<evidence type="ECO:0000313" key="2">
    <source>
        <dbReference type="EMBL" id="SUI44216.1"/>
    </source>
</evidence>
<dbReference type="EMBL" id="UGYN01000002">
    <property type="protein sequence ID" value="SUI44216.1"/>
    <property type="molecule type" value="Genomic_DNA"/>
</dbReference>
<dbReference type="Pfam" id="PF13986">
    <property type="entry name" value="DUF4224"/>
    <property type="match status" value="1"/>
</dbReference>
<evidence type="ECO:0000259" key="1">
    <source>
        <dbReference type="Pfam" id="PF13986"/>
    </source>
</evidence>
<dbReference type="Proteomes" id="UP000255529">
    <property type="component" value="Unassembled WGS sequence"/>
</dbReference>
<accession>A0A379YE67</accession>